<evidence type="ECO:0000256" key="3">
    <source>
        <dbReference type="ARBA" id="ARBA00022602"/>
    </source>
</evidence>
<proteinExistence type="inferred from homology"/>
<dbReference type="Pfam" id="PF13679">
    <property type="entry name" value="Methyltransf_32"/>
    <property type="match status" value="1"/>
</dbReference>
<dbReference type="InterPro" id="IPR001330">
    <property type="entry name" value="Prenyltrans"/>
</dbReference>
<dbReference type="AlphaFoldDB" id="A0A815AW56"/>
<reference evidence="12" key="1">
    <citation type="submission" date="2021-02" db="EMBL/GenBank/DDBJ databases">
        <authorList>
            <person name="Nowell W R."/>
        </authorList>
    </citation>
    <scope>NUCLEOTIDE SEQUENCE</scope>
</reference>
<keyword evidence="3" id="KW-0637">Prenyltransferase</keyword>
<dbReference type="GO" id="GO:0004663">
    <property type="term" value="F:Rab geranylgeranyltransferase activity"/>
    <property type="evidence" value="ECO:0007669"/>
    <property type="project" value="TreeGrafter"/>
</dbReference>
<evidence type="ECO:0000256" key="7">
    <source>
        <dbReference type="ARBA" id="ARBA00022833"/>
    </source>
</evidence>
<evidence type="ECO:0000259" key="11">
    <source>
        <dbReference type="Pfam" id="PF13679"/>
    </source>
</evidence>
<evidence type="ECO:0000313" key="13">
    <source>
        <dbReference type="EMBL" id="CAF3929362.1"/>
    </source>
</evidence>
<dbReference type="Gene3D" id="1.50.10.20">
    <property type="match status" value="1"/>
</dbReference>
<feature type="domain" description="Methyltransferase" evidence="11">
    <location>
        <begin position="158"/>
        <end position="280"/>
    </location>
</feature>
<evidence type="ECO:0000256" key="2">
    <source>
        <dbReference type="ARBA" id="ARBA00010497"/>
    </source>
</evidence>
<organism evidence="12 14">
    <name type="scientific">Rotaria sordida</name>
    <dbReference type="NCBI Taxonomy" id="392033"/>
    <lineage>
        <taxon>Eukaryota</taxon>
        <taxon>Metazoa</taxon>
        <taxon>Spiralia</taxon>
        <taxon>Gnathifera</taxon>
        <taxon>Rotifera</taxon>
        <taxon>Eurotatoria</taxon>
        <taxon>Bdelloidea</taxon>
        <taxon>Philodinida</taxon>
        <taxon>Philodinidae</taxon>
        <taxon>Rotaria</taxon>
    </lineage>
</organism>
<dbReference type="InterPro" id="IPR025714">
    <property type="entry name" value="Methyltranfer_dom"/>
</dbReference>
<dbReference type="GO" id="GO:0046872">
    <property type="term" value="F:metal ion binding"/>
    <property type="evidence" value="ECO:0007669"/>
    <property type="project" value="UniProtKB-KW"/>
</dbReference>
<evidence type="ECO:0000256" key="1">
    <source>
        <dbReference type="ARBA" id="ARBA00001947"/>
    </source>
</evidence>
<protein>
    <recommendedName>
        <fullName evidence="8">Geranylgeranyl transferase type II subunit beta</fullName>
    </recommendedName>
    <alternativeName>
        <fullName evidence="9">Type II protein geranyl-geranyltransferase subunit beta</fullName>
    </alternativeName>
</protein>
<comment type="cofactor">
    <cofactor evidence="1">
        <name>Zn(2+)</name>
        <dbReference type="ChEBI" id="CHEBI:29105"/>
    </cofactor>
</comment>
<dbReference type="Proteomes" id="UP000663823">
    <property type="component" value="Unassembled WGS sequence"/>
</dbReference>
<feature type="domain" description="Prenyltransferase alpha-alpha toroid" evidence="10">
    <location>
        <begin position="382"/>
        <end position="514"/>
    </location>
</feature>
<accession>A0A815AW56</accession>
<evidence type="ECO:0000313" key="12">
    <source>
        <dbReference type="EMBL" id="CAF1260953.1"/>
    </source>
</evidence>
<gene>
    <name evidence="13" type="ORF">OTI717_LOCUS25258</name>
    <name evidence="12" type="ORF">RFH988_LOCUS27673</name>
</gene>
<evidence type="ECO:0000256" key="6">
    <source>
        <dbReference type="ARBA" id="ARBA00022737"/>
    </source>
</evidence>
<dbReference type="InterPro" id="IPR008930">
    <property type="entry name" value="Terpenoid_cyclase/PrenylTrfase"/>
</dbReference>
<keyword evidence="6" id="KW-0677">Repeat</keyword>
<dbReference type="SUPFAM" id="SSF48239">
    <property type="entry name" value="Terpenoid cyclases/Protein prenyltransferases"/>
    <property type="match status" value="1"/>
</dbReference>
<dbReference type="InterPro" id="IPR045089">
    <property type="entry name" value="PGGT1B-like"/>
</dbReference>
<dbReference type="PANTHER" id="PTHR11774">
    <property type="entry name" value="GERANYLGERANYL TRANSFERASE TYPE BETA SUBUNIT"/>
    <property type="match status" value="1"/>
</dbReference>
<dbReference type="Pfam" id="PF00432">
    <property type="entry name" value="Prenyltrans"/>
    <property type="match status" value="1"/>
</dbReference>
<evidence type="ECO:0000256" key="4">
    <source>
        <dbReference type="ARBA" id="ARBA00022679"/>
    </source>
</evidence>
<evidence type="ECO:0000256" key="9">
    <source>
        <dbReference type="ARBA" id="ARBA00032766"/>
    </source>
</evidence>
<evidence type="ECO:0000256" key="8">
    <source>
        <dbReference type="ARBA" id="ARBA00030816"/>
    </source>
</evidence>
<dbReference type="OrthoDB" id="5428259at2759"/>
<dbReference type="GO" id="GO:0005968">
    <property type="term" value="C:Rab-protein geranylgeranyltransferase complex"/>
    <property type="evidence" value="ECO:0007669"/>
    <property type="project" value="TreeGrafter"/>
</dbReference>
<name>A0A815AW56_9BILA</name>
<dbReference type="EMBL" id="CAJOAX010004966">
    <property type="protein sequence ID" value="CAF3929362.1"/>
    <property type="molecule type" value="Genomic_DNA"/>
</dbReference>
<dbReference type="Proteomes" id="UP000663882">
    <property type="component" value="Unassembled WGS sequence"/>
</dbReference>
<evidence type="ECO:0000259" key="10">
    <source>
        <dbReference type="Pfam" id="PF00432"/>
    </source>
</evidence>
<keyword evidence="7" id="KW-0862">Zinc</keyword>
<evidence type="ECO:0000256" key="5">
    <source>
        <dbReference type="ARBA" id="ARBA00022723"/>
    </source>
</evidence>
<evidence type="ECO:0000313" key="14">
    <source>
        <dbReference type="Proteomes" id="UP000663882"/>
    </source>
</evidence>
<keyword evidence="4" id="KW-0808">Transferase</keyword>
<sequence length="521" mass="58784">MSMAQRSLLDTIAAEGVHFALWSSIMSVGGGLGEIFVNHDARMHIAGEHAIPQLIEAHNRSKYLTNLMLIVSGVSGALAYQQTKDNYWLIGSGLMLAGIPYCALVEYPVAEQLKFLTLDAKSEKAKTLLASWGGIQLEKHKNKPKSYKQHKLNIYESKKEHQVEILAPIINQLANMAHANSIIDYKSGRDYLGVKISHDYDRNVLGIESCEATVHSNLSKYQKELYDHIKYKSTSTIVNSETNFGELFYQTLHCCSSSFLLCNIHACRSLSSSLLYQFTENFPVRATAKIAYYCNENDPCSFTLSHRLIRKKQTKLDRNARMLAVHPFETNKADQALNSGVWYRALMQVLLVEVDGLTTGLQDIKLGKLTKRWVHHNVILINRDYIIDYIQKCYDKNFGGYSPCPDHDLYLLYTLSVVQLLVQLNRIDLIDKKNFIGDQWKEIDTCFSFCAVACLKLIDSLDIIDIDRTTNFIMISLNFDGDFGCIPGAKSHAGQSYCCLGFVLLVQRLDNLDLSTGNMLA</sequence>
<comment type="similarity">
    <text evidence="2">Belongs to the protein prenyltransferase subunit beta family.</text>
</comment>
<dbReference type="EMBL" id="CAJNOO010002366">
    <property type="protein sequence ID" value="CAF1260953.1"/>
    <property type="molecule type" value="Genomic_DNA"/>
</dbReference>
<keyword evidence="5" id="KW-0479">Metal-binding</keyword>
<comment type="caution">
    <text evidence="12">The sequence shown here is derived from an EMBL/GenBank/DDBJ whole genome shotgun (WGS) entry which is preliminary data.</text>
</comment>
<dbReference type="PANTHER" id="PTHR11774:SF11">
    <property type="entry name" value="GERANYLGERANYL TRANSFERASE TYPE-2 SUBUNIT BETA"/>
    <property type="match status" value="1"/>
</dbReference>